<feature type="transmembrane region" description="Helical" evidence="1">
    <location>
        <begin position="94"/>
        <end position="113"/>
    </location>
</feature>
<proteinExistence type="predicted"/>
<keyword evidence="1" id="KW-1133">Transmembrane helix</keyword>
<protein>
    <submittedName>
        <fullName evidence="2">Uncharacterized protein</fullName>
    </submittedName>
</protein>
<feature type="transmembrane region" description="Helical" evidence="1">
    <location>
        <begin position="65"/>
        <end position="87"/>
    </location>
</feature>
<keyword evidence="1" id="KW-0812">Transmembrane</keyword>
<evidence type="ECO:0000313" key="3">
    <source>
        <dbReference type="Proteomes" id="UP000603141"/>
    </source>
</evidence>
<evidence type="ECO:0000256" key="1">
    <source>
        <dbReference type="SAM" id="Phobius"/>
    </source>
</evidence>
<comment type="caution">
    <text evidence="2">The sequence shown here is derived from an EMBL/GenBank/DDBJ whole genome shotgun (WGS) entry which is preliminary data.</text>
</comment>
<dbReference type="Proteomes" id="UP000603141">
    <property type="component" value="Unassembled WGS sequence"/>
</dbReference>
<dbReference type="AlphaFoldDB" id="A0A934S9W8"/>
<sequence>MNLLNSPDLIPKTKWWNRALRLGLLLSAVGWGISFTFLFASWESCAEQLMGMGANFIEYDPMLDYWLRMTAAAFGGIGIASAIACIWPDSFKGLIVLLVPFHLFVGVILVGAAKVNHLQSDMHPTFIADITFCFSVALLIGVPLLVSRFLSAERQK</sequence>
<evidence type="ECO:0000313" key="2">
    <source>
        <dbReference type="EMBL" id="MBK1884055.1"/>
    </source>
</evidence>
<gene>
    <name evidence="2" type="ORF">JIN85_16670</name>
</gene>
<keyword evidence="3" id="KW-1185">Reference proteome</keyword>
<feature type="transmembrane region" description="Helical" evidence="1">
    <location>
        <begin position="20"/>
        <end position="42"/>
    </location>
</feature>
<reference evidence="2" key="1">
    <citation type="submission" date="2021-01" db="EMBL/GenBank/DDBJ databases">
        <title>Modified the classification status of verrucomicrobia.</title>
        <authorList>
            <person name="Feng X."/>
        </authorList>
    </citation>
    <scope>NUCLEOTIDE SEQUENCE</scope>
    <source>
        <strain evidence="2">KCTC 22041</strain>
    </source>
</reference>
<keyword evidence="1" id="KW-0472">Membrane</keyword>
<dbReference type="EMBL" id="JAENIJ010000033">
    <property type="protein sequence ID" value="MBK1884055.1"/>
    <property type="molecule type" value="Genomic_DNA"/>
</dbReference>
<name>A0A934S9W8_9BACT</name>
<organism evidence="2 3">
    <name type="scientific">Luteolibacter pohnpeiensis</name>
    <dbReference type="NCBI Taxonomy" id="454153"/>
    <lineage>
        <taxon>Bacteria</taxon>
        <taxon>Pseudomonadati</taxon>
        <taxon>Verrucomicrobiota</taxon>
        <taxon>Verrucomicrobiia</taxon>
        <taxon>Verrucomicrobiales</taxon>
        <taxon>Verrucomicrobiaceae</taxon>
        <taxon>Luteolibacter</taxon>
    </lineage>
</organism>
<accession>A0A934S9W8</accession>
<dbReference type="RefSeq" id="WP_200272876.1">
    <property type="nucleotide sequence ID" value="NZ_JAENIJ010000033.1"/>
</dbReference>
<feature type="transmembrane region" description="Helical" evidence="1">
    <location>
        <begin position="125"/>
        <end position="146"/>
    </location>
</feature>